<evidence type="ECO:0000313" key="1">
    <source>
        <dbReference type="EMBL" id="QDT94159.1"/>
    </source>
</evidence>
<reference evidence="1 2" key="1">
    <citation type="submission" date="2019-02" db="EMBL/GenBank/DDBJ databases">
        <title>Deep-cultivation of Planctomycetes and their phenomic and genomic characterization uncovers novel biology.</title>
        <authorList>
            <person name="Wiegand S."/>
            <person name="Jogler M."/>
            <person name="Boedeker C."/>
            <person name="Pinto D."/>
            <person name="Vollmers J."/>
            <person name="Rivas-Marin E."/>
            <person name="Kohn T."/>
            <person name="Peeters S.H."/>
            <person name="Heuer A."/>
            <person name="Rast P."/>
            <person name="Oberbeckmann S."/>
            <person name="Bunk B."/>
            <person name="Jeske O."/>
            <person name="Meyerdierks A."/>
            <person name="Storesund J.E."/>
            <person name="Kallscheuer N."/>
            <person name="Luecker S."/>
            <person name="Lage O.M."/>
            <person name="Pohl T."/>
            <person name="Merkel B.J."/>
            <person name="Hornburger P."/>
            <person name="Mueller R.-W."/>
            <person name="Bruemmer F."/>
            <person name="Labrenz M."/>
            <person name="Spormann A.M."/>
            <person name="Op den Camp H."/>
            <person name="Overmann J."/>
            <person name="Amann R."/>
            <person name="Jetten M.S.M."/>
            <person name="Mascher T."/>
            <person name="Medema M.H."/>
            <person name="Devos D.P."/>
            <person name="Kaster A.-K."/>
            <person name="Ovreas L."/>
            <person name="Rohde M."/>
            <person name="Galperin M.Y."/>
            <person name="Jogler C."/>
        </authorList>
    </citation>
    <scope>NUCLEOTIDE SEQUENCE [LARGE SCALE GENOMIC DNA]</scope>
    <source>
        <strain evidence="1 2">Pan161</strain>
    </source>
</reference>
<evidence type="ECO:0000313" key="2">
    <source>
        <dbReference type="Proteomes" id="UP000316855"/>
    </source>
</evidence>
<dbReference type="RefSeq" id="WP_145232087.1">
    <property type="nucleotide sequence ID" value="NZ_CP036343.1"/>
</dbReference>
<gene>
    <name evidence="1" type="ORF">Pan161_58520</name>
</gene>
<dbReference type="Proteomes" id="UP000316855">
    <property type="component" value="Chromosome"/>
</dbReference>
<dbReference type="OrthoDB" id="300144at2"/>
<proteinExistence type="predicted"/>
<accession>A0A517VMB4</accession>
<name>A0A517VMB4_9PLAN</name>
<dbReference type="KEGG" id="gax:Pan161_58520"/>
<dbReference type="EMBL" id="CP036343">
    <property type="protein sequence ID" value="QDT94159.1"/>
    <property type="molecule type" value="Genomic_DNA"/>
</dbReference>
<keyword evidence="2" id="KW-1185">Reference proteome</keyword>
<dbReference type="AlphaFoldDB" id="A0A517VMB4"/>
<sequence>MANSVISWELAFEDSYEFKEGPSRNYTEVYACSLASVAVDSTVIRSYPKCPDLGDKHKRDTAALCNHVTVRRVDDTADFDVTVKYSTNIQHKDREPNPLNRAAVIDIVSSPEQVPTFFDGEGNPRLNTAGDLVVGYRRIPFLDITVKKNVAQYPDWMWDYDGTVNKYPITIRDREFDKRTLRIEGIGSPDLDYENGYEFYALTFRIRFDPRTHDDIRYSMGFNEIATIDTGQTYIPPGIDPADVTISNSKVYEKVKRRITTGNPAEYVTDKAFLDKDGALIELKTDRKGRFDVSRLHLLRFTDDIQTDFSELPFK</sequence>
<protein>
    <submittedName>
        <fullName evidence="1">Uncharacterized protein</fullName>
    </submittedName>
</protein>
<organism evidence="1 2">
    <name type="scientific">Gimesia algae</name>
    <dbReference type="NCBI Taxonomy" id="2527971"/>
    <lineage>
        <taxon>Bacteria</taxon>
        <taxon>Pseudomonadati</taxon>
        <taxon>Planctomycetota</taxon>
        <taxon>Planctomycetia</taxon>
        <taxon>Planctomycetales</taxon>
        <taxon>Planctomycetaceae</taxon>
        <taxon>Gimesia</taxon>
    </lineage>
</organism>